<dbReference type="PANTHER" id="PTHR30087">
    <property type="entry name" value="INNER MEMBRANE PROTEIN"/>
    <property type="match status" value="1"/>
</dbReference>
<reference evidence="1 2" key="1">
    <citation type="submission" date="2024-01" db="EMBL/GenBank/DDBJ databases">
        <title>Genome insights into Plantactinospora sonchi sp. nov.</title>
        <authorList>
            <person name="Wang L."/>
        </authorList>
    </citation>
    <scope>NUCLEOTIDE SEQUENCE [LARGE SCALE GENOMIC DNA]</scope>
    <source>
        <strain evidence="1 2">NEAU-QY2</strain>
    </source>
</reference>
<comment type="caution">
    <text evidence="1">The sequence shown here is derived from an EMBL/GenBank/DDBJ whole genome shotgun (WGS) entry which is preliminary data.</text>
</comment>
<dbReference type="Proteomes" id="UP001332243">
    <property type="component" value="Unassembled WGS sequence"/>
</dbReference>
<sequence>MRKVLVSGCLQGQALRYNATHVPVNSLIWDRWSAEGRLVRFCPEIAVGFPVPRPPAEIVGGTAGDVLAGLARVEEDTGTDVTSLFRLAARRALDRAVEAGVALAVLVDGSPTCGSSVIYDGSFTGRTVPGRGVAAEELLRHGIPVFHEGQLQQAAAMLVDLEQSGSADAVSGR</sequence>
<protein>
    <submittedName>
        <fullName evidence="1">DUF523 domain-containing protein</fullName>
    </submittedName>
</protein>
<dbReference type="RefSeq" id="WP_331215836.1">
    <property type="nucleotide sequence ID" value="NZ_JAZGQK010000016.1"/>
</dbReference>
<proteinExistence type="predicted"/>
<accession>A0ABU7RW40</accession>
<dbReference type="EMBL" id="JAZGQK010000016">
    <property type="protein sequence ID" value="MEE6260732.1"/>
    <property type="molecule type" value="Genomic_DNA"/>
</dbReference>
<gene>
    <name evidence="1" type="ORF">V1633_19800</name>
</gene>
<dbReference type="InterPro" id="IPR007553">
    <property type="entry name" value="2-thiour_desulf"/>
</dbReference>
<dbReference type="Pfam" id="PF04463">
    <property type="entry name" value="2-thiour_desulf"/>
    <property type="match status" value="1"/>
</dbReference>
<evidence type="ECO:0000313" key="1">
    <source>
        <dbReference type="EMBL" id="MEE6260732.1"/>
    </source>
</evidence>
<keyword evidence="2" id="KW-1185">Reference proteome</keyword>
<organism evidence="1 2">
    <name type="scientific">Plantactinospora sonchi</name>
    <dbReference type="NCBI Taxonomy" id="1544735"/>
    <lineage>
        <taxon>Bacteria</taxon>
        <taxon>Bacillati</taxon>
        <taxon>Actinomycetota</taxon>
        <taxon>Actinomycetes</taxon>
        <taxon>Micromonosporales</taxon>
        <taxon>Micromonosporaceae</taxon>
        <taxon>Plantactinospora</taxon>
    </lineage>
</organism>
<evidence type="ECO:0000313" key="2">
    <source>
        <dbReference type="Proteomes" id="UP001332243"/>
    </source>
</evidence>
<name>A0ABU7RW40_9ACTN</name>
<dbReference type="PANTHER" id="PTHR30087:SF1">
    <property type="entry name" value="HYPOTHETICAL CYTOSOLIC PROTEIN"/>
    <property type="match status" value="1"/>
</dbReference>